<evidence type="ECO:0000313" key="3">
    <source>
        <dbReference type="Proteomes" id="UP001497497"/>
    </source>
</evidence>
<dbReference type="Proteomes" id="UP001497497">
    <property type="component" value="Unassembled WGS sequence"/>
</dbReference>
<sequence length="91" mass="10376">MASAVPDAISLDLHLLPGDTRVYCAPSWSEQEETIHLWVMFIVFYLVPLGIMTFTYIMVALCLWRSGFNDENDEASANVPRAQMLLRRKKA</sequence>
<name>A0AAV2IJP2_LYMST</name>
<dbReference type="EMBL" id="CAXITT010000666">
    <property type="protein sequence ID" value="CAL1544998.1"/>
    <property type="molecule type" value="Genomic_DNA"/>
</dbReference>
<gene>
    <name evidence="2" type="ORF">GSLYS_00018481001</name>
</gene>
<reference evidence="2 3" key="1">
    <citation type="submission" date="2024-04" db="EMBL/GenBank/DDBJ databases">
        <authorList>
            <consortium name="Genoscope - CEA"/>
            <person name="William W."/>
        </authorList>
    </citation>
    <scope>NUCLEOTIDE SEQUENCE [LARGE SCALE GENOMIC DNA]</scope>
</reference>
<organism evidence="2 3">
    <name type="scientific">Lymnaea stagnalis</name>
    <name type="common">Great pond snail</name>
    <name type="synonym">Helix stagnalis</name>
    <dbReference type="NCBI Taxonomy" id="6523"/>
    <lineage>
        <taxon>Eukaryota</taxon>
        <taxon>Metazoa</taxon>
        <taxon>Spiralia</taxon>
        <taxon>Lophotrochozoa</taxon>
        <taxon>Mollusca</taxon>
        <taxon>Gastropoda</taxon>
        <taxon>Heterobranchia</taxon>
        <taxon>Euthyneura</taxon>
        <taxon>Panpulmonata</taxon>
        <taxon>Hygrophila</taxon>
        <taxon>Lymnaeoidea</taxon>
        <taxon>Lymnaeidae</taxon>
        <taxon>Lymnaea</taxon>
    </lineage>
</organism>
<keyword evidence="3" id="KW-1185">Reference proteome</keyword>
<keyword evidence="1" id="KW-1133">Transmembrane helix</keyword>
<evidence type="ECO:0000313" key="2">
    <source>
        <dbReference type="EMBL" id="CAL1544998.1"/>
    </source>
</evidence>
<comment type="caution">
    <text evidence="2">The sequence shown here is derived from an EMBL/GenBank/DDBJ whole genome shotgun (WGS) entry which is preliminary data.</text>
</comment>
<feature type="non-terminal residue" evidence="2">
    <location>
        <position position="91"/>
    </location>
</feature>
<dbReference type="AlphaFoldDB" id="A0AAV2IJP2"/>
<evidence type="ECO:0000256" key="1">
    <source>
        <dbReference type="SAM" id="Phobius"/>
    </source>
</evidence>
<protein>
    <submittedName>
        <fullName evidence="2">Uncharacterized protein</fullName>
    </submittedName>
</protein>
<keyword evidence="1" id="KW-0812">Transmembrane</keyword>
<proteinExistence type="predicted"/>
<dbReference type="Gene3D" id="1.20.1070.10">
    <property type="entry name" value="Rhodopsin 7-helix transmembrane proteins"/>
    <property type="match status" value="1"/>
</dbReference>
<keyword evidence="1" id="KW-0472">Membrane</keyword>
<dbReference type="SUPFAM" id="SSF81321">
    <property type="entry name" value="Family A G protein-coupled receptor-like"/>
    <property type="match status" value="1"/>
</dbReference>
<accession>A0AAV2IJP2</accession>
<feature type="transmembrane region" description="Helical" evidence="1">
    <location>
        <begin position="35"/>
        <end position="64"/>
    </location>
</feature>